<feature type="transmembrane region" description="Helical" evidence="2">
    <location>
        <begin position="155"/>
        <end position="177"/>
    </location>
</feature>
<sequence>SPSIISGFKNTMLSFLEVSRYFKYASRDKTDKHQKTSLESTESRSYNPSTGFRSRYGSDASTLTVSSQAELLGKITQPEYPVVAYKWSSRSLVLMALIHTSILVADVFLLNTTDSRRWRNENVQAYTLFSLLIFLTNFSMPLVITAVLFKQSKALTLFAAFSIFWTSFAYGVIIMAYSEFDNPISSQPAGSLTMLTLLLTMLDCLALVVYFFTRFVRYKTFTGLFTPKINIVKEAKKREPSRKFGLILPMTVDDVDGESAEKSSISSSEEQDTLSSIASSVSPPPVKFMRQRSKIQPPINYI</sequence>
<evidence type="ECO:0000313" key="3">
    <source>
        <dbReference type="EnsemblMetazoa" id="PPA32937.1"/>
    </source>
</evidence>
<keyword evidence="2" id="KW-0812">Transmembrane</keyword>
<dbReference type="Proteomes" id="UP000005239">
    <property type="component" value="Unassembled WGS sequence"/>
</dbReference>
<organism evidence="3 4">
    <name type="scientific">Pristionchus pacificus</name>
    <name type="common">Parasitic nematode worm</name>
    <dbReference type="NCBI Taxonomy" id="54126"/>
    <lineage>
        <taxon>Eukaryota</taxon>
        <taxon>Metazoa</taxon>
        <taxon>Ecdysozoa</taxon>
        <taxon>Nematoda</taxon>
        <taxon>Chromadorea</taxon>
        <taxon>Rhabditida</taxon>
        <taxon>Rhabditina</taxon>
        <taxon>Diplogasteromorpha</taxon>
        <taxon>Diplogasteroidea</taxon>
        <taxon>Neodiplogasteridae</taxon>
        <taxon>Pristionchus</taxon>
    </lineage>
</organism>
<evidence type="ECO:0000256" key="1">
    <source>
        <dbReference type="SAM" id="MobiDB-lite"/>
    </source>
</evidence>
<feature type="region of interest" description="Disordered" evidence="1">
    <location>
        <begin position="33"/>
        <end position="54"/>
    </location>
</feature>
<name>A0A2A6C5X9_PRIPA</name>
<feature type="compositionally biased region" description="Polar residues" evidence="1">
    <location>
        <begin position="37"/>
        <end position="52"/>
    </location>
</feature>
<feature type="compositionally biased region" description="Low complexity" evidence="1">
    <location>
        <begin position="262"/>
        <end position="281"/>
    </location>
</feature>
<evidence type="ECO:0000313" key="4">
    <source>
        <dbReference type="Proteomes" id="UP000005239"/>
    </source>
</evidence>
<keyword evidence="2" id="KW-0472">Membrane</keyword>
<proteinExistence type="predicted"/>
<dbReference type="EnsemblMetazoa" id="PPA32937.1">
    <property type="protein sequence ID" value="PPA32937.1"/>
    <property type="gene ID" value="WBGene00205797"/>
</dbReference>
<keyword evidence="2" id="KW-1133">Transmembrane helix</keyword>
<feature type="transmembrane region" description="Helical" evidence="2">
    <location>
        <begin position="92"/>
        <end position="111"/>
    </location>
</feature>
<accession>A0A2A6C5X9</accession>
<accession>A0A8R1YQX9</accession>
<feature type="region of interest" description="Disordered" evidence="1">
    <location>
        <begin position="259"/>
        <end position="286"/>
    </location>
</feature>
<feature type="transmembrane region" description="Helical" evidence="2">
    <location>
        <begin position="123"/>
        <end position="148"/>
    </location>
</feature>
<keyword evidence="4" id="KW-1185">Reference proteome</keyword>
<feature type="transmembrane region" description="Helical" evidence="2">
    <location>
        <begin position="189"/>
        <end position="212"/>
    </location>
</feature>
<reference evidence="4" key="1">
    <citation type="journal article" date="2008" name="Nat. Genet.">
        <title>The Pristionchus pacificus genome provides a unique perspective on nematode lifestyle and parasitism.</title>
        <authorList>
            <person name="Dieterich C."/>
            <person name="Clifton S.W."/>
            <person name="Schuster L.N."/>
            <person name="Chinwalla A."/>
            <person name="Delehaunty K."/>
            <person name="Dinkelacker I."/>
            <person name="Fulton L."/>
            <person name="Fulton R."/>
            <person name="Godfrey J."/>
            <person name="Minx P."/>
            <person name="Mitreva M."/>
            <person name="Roeseler W."/>
            <person name="Tian H."/>
            <person name="Witte H."/>
            <person name="Yang S.P."/>
            <person name="Wilson R.K."/>
            <person name="Sommer R.J."/>
        </authorList>
    </citation>
    <scope>NUCLEOTIDE SEQUENCE [LARGE SCALE GENOMIC DNA]</scope>
    <source>
        <strain evidence="4">PS312</strain>
    </source>
</reference>
<evidence type="ECO:0000256" key="2">
    <source>
        <dbReference type="SAM" id="Phobius"/>
    </source>
</evidence>
<gene>
    <name evidence="3" type="primary">WBGene00205797</name>
</gene>
<reference evidence="3" key="2">
    <citation type="submission" date="2022-06" db="UniProtKB">
        <authorList>
            <consortium name="EnsemblMetazoa"/>
        </authorList>
    </citation>
    <scope>IDENTIFICATION</scope>
    <source>
        <strain evidence="3">PS312</strain>
    </source>
</reference>
<protein>
    <submittedName>
        <fullName evidence="3">Uncharacterized protein</fullName>
    </submittedName>
</protein>
<dbReference type="AlphaFoldDB" id="A0A2A6C5X9"/>